<name>F2LXX7_HIPMA</name>
<dbReference type="SUPFAM" id="SSF100950">
    <property type="entry name" value="NagB/RpiA/CoA transferase-like"/>
    <property type="match status" value="1"/>
</dbReference>
<keyword evidence="3" id="KW-0479">Metal-binding</keyword>
<dbReference type="InterPro" id="IPR004452">
    <property type="entry name" value="LutB/LldF"/>
</dbReference>
<sequence length="684" mass="77048">MSLLKEERKLTKDRFLKTALDRLRHNYFSKREKIESLYDLQQKRDAVRSIKEENIDNLYNNLADFMIKIKENATGFNIAKTKDDALSIINEILTKEGVKDIVKSKSLTTEEIDLNRYLEDNGFNVVETDLGEWLVQINNEPPTHMTAPAIHMSKERVNELLKEKFNENLPLDAKSMVDFCKLKIREGFGKAQCGIIGANVASIESGAFFILSNEGNIQNVIRQDLVICIIGIDKIVRTDKDAFEILDLLPKSATAQITTSFIDILKKPFGKFYVILLDNGRLKLSYDKQFKEILYCIHCGACQNACPVYTTVSGKLFRGNSYAGPVGVLLSFAASDTPNIREVANMCIGCMACDEICSSRINIQELILSIKAKYTKGTPGIKGLIIKHIENDYRIMRFGAYISHFLFKNRLKTRIKAIDNSLGLNFRALPGVKPSFDVSLKSKRSKICLFAGCSVNFFYPEIGQDAIDVANKLGVELSLVKQKACCGAPAWYNGEESSAQKAIAINTEYLLSLDCDKILFLDPHCAHMVKRDYVLLNKSKEAFELSNKVECASSFFIKEIERFKIKPKRLGSFLGYHHPCHLKRGLGVSDVLEEFLIENEPNFIGIRDNDRCCGFAGSYSMMHPFISESLLKEKMNSIVQANIQTLVTACPGCIMQISGGFKNIGKHIEILHFVSYLNKILIKI</sequence>
<dbReference type="EMBL" id="CP002606">
    <property type="protein sequence ID" value="AEA33242.1"/>
    <property type="molecule type" value="Genomic_DNA"/>
</dbReference>
<dbReference type="InParanoid" id="F2LXX7"/>
<dbReference type="RefSeq" id="WP_013681286.1">
    <property type="nucleotide sequence ID" value="NC_015318.1"/>
</dbReference>
<dbReference type="FunCoup" id="F2LXX7">
    <property type="interactions" value="68"/>
</dbReference>
<keyword evidence="7" id="KW-0411">Iron-sulfur</keyword>
<reference evidence="10" key="2">
    <citation type="submission" date="2011-03" db="EMBL/GenBank/DDBJ databases">
        <title>The complete genome of Hippea maritima DSM 10411.</title>
        <authorList>
            <consortium name="US DOE Joint Genome Institute (JGI-PGF)"/>
            <person name="Lucas S."/>
            <person name="Copeland A."/>
            <person name="Lapidus A."/>
            <person name="Bruce D."/>
            <person name="Goodwin L."/>
            <person name="Pitluck S."/>
            <person name="Peters L."/>
            <person name="Kyrpides N."/>
            <person name="Mavromatis K."/>
            <person name="Pagani I."/>
            <person name="Ivanova N."/>
            <person name="Mikhailova N."/>
            <person name="Lu M."/>
            <person name="Detter J.C."/>
            <person name="Tapia R."/>
            <person name="Han C."/>
            <person name="Land M."/>
            <person name="Hauser L."/>
            <person name="Markowitz V."/>
            <person name="Cheng J.-F."/>
            <person name="Hugenholtz P."/>
            <person name="Woyke T."/>
            <person name="Wu D."/>
            <person name="Spring S."/>
            <person name="Schroeder M."/>
            <person name="Brambilla E."/>
            <person name="Klenk H.-P."/>
            <person name="Eisen J.A."/>
        </authorList>
    </citation>
    <scope>NUCLEOTIDE SEQUENCE [LARGE SCALE GENOMIC DNA]</scope>
    <source>
        <strain evidence="10">ATCC 700847 / DSM 10411 / MH2</strain>
    </source>
</reference>
<keyword evidence="6" id="KW-0408">Iron</keyword>
<dbReference type="SUPFAM" id="SSF46548">
    <property type="entry name" value="alpha-helical ferredoxin"/>
    <property type="match status" value="1"/>
</dbReference>
<dbReference type="InterPro" id="IPR004017">
    <property type="entry name" value="Cys_rich_dom"/>
</dbReference>
<dbReference type="PROSITE" id="PS51379">
    <property type="entry name" value="4FE4S_FER_2"/>
    <property type="match status" value="1"/>
</dbReference>
<dbReference type="InterPro" id="IPR024185">
    <property type="entry name" value="FTHF_cligase-like_sf"/>
</dbReference>
<dbReference type="Pfam" id="PF13183">
    <property type="entry name" value="Fer4_8"/>
    <property type="match status" value="1"/>
</dbReference>
<dbReference type="Gene3D" id="1.10.1060.10">
    <property type="entry name" value="Alpha-helical ferredoxin"/>
    <property type="match status" value="1"/>
</dbReference>
<evidence type="ECO:0000256" key="3">
    <source>
        <dbReference type="ARBA" id="ARBA00022723"/>
    </source>
</evidence>
<evidence type="ECO:0000256" key="2">
    <source>
        <dbReference type="ARBA" id="ARBA00022485"/>
    </source>
</evidence>
<evidence type="ECO:0000259" key="8">
    <source>
        <dbReference type="PROSITE" id="PS51379"/>
    </source>
</evidence>
<dbReference type="GO" id="GO:0046872">
    <property type="term" value="F:metal ion binding"/>
    <property type="evidence" value="ECO:0007669"/>
    <property type="project" value="UniProtKB-KW"/>
</dbReference>
<dbReference type="PROSITE" id="PS00198">
    <property type="entry name" value="4FE4S_FER_1"/>
    <property type="match status" value="1"/>
</dbReference>
<dbReference type="HOGENOM" id="CLU_023081_5_0_7"/>
<dbReference type="InterPro" id="IPR009051">
    <property type="entry name" value="Helical_ferredxn"/>
</dbReference>
<dbReference type="PANTHER" id="PTHR47153:SF2">
    <property type="entry name" value="LACTATE UTILIZATION PROTEIN B"/>
    <property type="match status" value="1"/>
</dbReference>
<dbReference type="GO" id="GO:0006089">
    <property type="term" value="P:lactate metabolic process"/>
    <property type="evidence" value="ECO:0007669"/>
    <property type="project" value="InterPro"/>
</dbReference>
<dbReference type="PANTHER" id="PTHR47153">
    <property type="entry name" value="LACTATE UTILIZATION PROTEIN B"/>
    <property type="match status" value="1"/>
</dbReference>
<evidence type="ECO:0000256" key="4">
    <source>
        <dbReference type="ARBA" id="ARBA00022737"/>
    </source>
</evidence>
<evidence type="ECO:0000313" key="9">
    <source>
        <dbReference type="EMBL" id="AEA33242.1"/>
    </source>
</evidence>
<evidence type="ECO:0000256" key="6">
    <source>
        <dbReference type="ARBA" id="ARBA00023004"/>
    </source>
</evidence>
<keyword evidence="2" id="KW-0004">4Fe-4S</keyword>
<dbReference type="InterPro" id="IPR037171">
    <property type="entry name" value="NagB/RpiA_transferase-like"/>
</dbReference>
<dbReference type="Gene3D" id="3.40.50.10420">
    <property type="entry name" value="NagB/RpiA/CoA transferase-like"/>
    <property type="match status" value="1"/>
</dbReference>
<dbReference type="KEGG" id="hmr:Hipma_0265"/>
<reference evidence="9 10" key="1">
    <citation type="journal article" date="2011" name="Stand. Genomic Sci.">
        <title>Complete genome sequence of the thermophilic sulfur-reducer Hippea maritima type strain (MH(2)).</title>
        <authorList>
            <person name="Huntemann M."/>
            <person name="Lu M."/>
            <person name="Nolan M."/>
            <person name="Lapidus A."/>
            <person name="Lucas S."/>
            <person name="Hammon N."/>
            <person name="Deshpande S."/>
            <person name="Cheng J.F."/>
            <person name="Tapia R."/>
            <person name="Han C."/>
            <person name="Goodwin L."/>
            <person name="Pitluck S."/>
            <person name="Liolios K."/>
            <person name="Pagani I."/>
            <person name="Ivanova N."/>
            <person name="Ovchinikova G."/>
            <person name="Pati A."/>
            <person name="Chen A."/>
            <person name="Palaniappan K."/>
            <person name="Land M."/>
            <person name="Hauser L."/>
            <person name="Jeffries C.D."/>
            <person name="Detter J.C."/>
            <person name="Brambilla E.M."/>
            <person name="Rohde M."/>
            <person name="Spring S."/>
            <person name="Goker M."/>
            <person name="Woyke T."/>
            <person name="Bristow J."/>
            <person name="Eisen J.A."/>
            <person name="Markowitz V."/>
            <person name="Hugenholtz P."/>
            <person name="Kyrpides N.C."/>
            <person name="Klenk H.P."/>
            <person name="Mavromatis K."/>
        </authorList>
    </citation>
    <scope>NUCLEOTIDE SEQUENCE [LARGE SCALE GENOMIC DNA]</scope>
    <source>
        <strain evidence="10">ATCC 700847 / DSM 10411 / MH2</strain>
    </source>
</reference>
<feature type="domain" description="4Fe-4S ferredoxin-type" evidence="8">
    <location>
        <begin position="286"/>
        <end position="316"/>
    </location>
</feature>
<dbReference type="GO" id="GO:0016491">
    <property type="term" value="F:oxidoreductase activity"/>
    <property type="evidence" value="ECO:0007669"/>
    <property type="project" value="UniProtKB-ARBA"/>
</dbReference>
<proteinExistence type="predicted"/>
<dbReference type="Proteomes" id="UP000008139">
    <property type="component" value="Chromosome"/>
</dbReference>
<protein>
    <submittedName>
        <fullName evidence="9">Lactate utilization protein B/C</fullName>
    </submittedName>
</protein>
<dbReference type="OrthoDB" id="5289041at2"/>
<dbReference type="InterPro" id="IPR017896">
    <property type="entry name" value="4Fe4S_Fe-S-bd"/>
</dbReference>
<dbReference type="Pfam" id="PF02589">
    <property type="entry name" value="LUD_dom"/>
    <property type="match status" value="1"/>
</dbReference>
<keyword evidence="10" id="KW-1185">Reference proteome</keyword>
<evidence type="ECO:0000256" key="5">
    <source>
        <dbReference type="ARBA" id="ARBA00022982"/>
    </source>
</evidence>
<keyword evidence="4" id="KW-0677">Repeat</keyword>
<gene>
    <name evidence="9" type="ordered locus">Hipma_0265</name>
</gene>
<organism evidence="9 10">
    <name type="scientific">Hippea maritima (strain ATCC 700847 / DSM 10411 / MH2)</name>
    <dbReference type="NCBI Taxonomy" id="760142"/>
    <lineage>
        <taxon>Bacteria</taxon>
        <taxon>Pseudomonadati</taxon>
        <taxon>Campylobacterota</taxon>
        <taxon>Desulfurellia</taxon>
        <taxon>Desulfurellales</taxon>
        <taxon>Hippeaceae</taxon>
        <taxon>Hippea</taxon>
    </lineage>
</organism>
<evidence type="ECO:0000256" key="1">
    <source>
        <dbReference type="ARBA" id="ARBA00022448"/>
    </source>
</evidence>
<dbReference type="eggNOG" id="COG0247">
    <property type="taxonomic scope" value="Bacteria"/>
</dbReference>
<dbReference type="InterPro" id="IPR017900">
    <property type="entry name" value="4Fe4S_Fe_S_CS"/>
</dbReference>
<evidence type="ECO:0000313" key="10">
    <source>
        <dbReference type="Proteomes" id="UP000008139"/>
    </source>
</evidence>
<dbReference type="GO" id="GO:0051539">
    <property type="term" value="F:4 iron, 4 sulfur cluster binding"/>
    <property type="evidence" value="ECO:0007669"/>
    <property type="project" value="UniProtKB-KW"/>
</dbReference>
<keyword evidence="1" id="KW-0813">Transport</keyword>
<dbReference type="STRING" id="760142.Hipma_0265"/>
<dbReference type="AlphaFoldDB" id="F2LXX7"/>
<dbReference type="InterPro" id="IPR003741">
    <property type="entry name" value="LUD_dom"/>
</dbReference>
<keyword evidence="5" id="KW-0249">Electron transport</keyword>
<evidence type="ECO:0000256" key="7">
    <source>
        <dbReference type="ARBA" id="ARBA00023014"/>
    </source>
</evidence>
<accession>F2LXX7</accession>
<dbReference type="Pfam" id="PF02754">
    <property type="entry name" value="CCG"/>
    <property type="match status" value="2"/>
</dbReference>
<dbReference type="eggNOG" id="COG1139">
    <property type="taxonomic scope" value="Bacteria"/>
</dbReference>